<dbReference type="GO" id="GO:0006536">
    <property type="term" value="P:glutamate metabolic process"/>
    <property type="evidence" value="ECO:0007669"/>
    <property type="project" value="TreeGrafter"/>
</dbReference>
<name>A0AAE0UW24_9TELE</name>
<evidence type="ECO:0000256" key="1">
    <source>
        <dbReference type="ARBA" id="ARBA00022679"/>
    </source>
</evidence>
<sequence>MFKNGDPIHKYSSLDGIDMDRLLDLINKSFGKTLKEDYITSIKDRLHSIYLSEGYSAAAIITSEPVSSGTALYLDKFVVSDSKQGQGTSQILWEYIRQDLSKLFWRSRASNRINPWYFKHCDGSFVNGRWIVFWFGLSDIRESYELVEYAKQLPDSFCQNSESDASIHQAPAGS</sequence>
<dbReference type="PANTHER" id="PTHR23342:SF0">
    <property type="entry name" value="N-ACETYLGLUTAMATE SYNTHASE, MITOCHONDRIAL"/>
    <property type="match status" value="1"/>
</dbReference>
<feature type="domain" description="N-acetyltransferase" evidence="2">
    <location>
        <begin position="6"/>
        <end position="158"/>
    </location>
</feature>
<comment type="caution">
    <text evidence="3">The sequence shown here is derived from an EMBL/GenBank/DDBJ whole genome shotgun (WGS) entry which is preliminary data.</text>
</comment>
<organism evidence="3 4">
    <name type="scientific">Hemibagrus guttatus</name>
    <dbReference type="NCBI Taxonomy" id="175788"/>
    <lineage>
        <taxon>Eukaryota</taxon>
        <taxon>Metazoa</taxon>
        <taxon>Chordata</taxon>
        <taxon>Craniata</taxon>
        <taxon>Vertebrata</taxon>
        <taxon>Euteleostomi</taxon>
        <taxon>Actinopterygii</taxon>
        <taxon>Neopterygii</taxon>
        <taxon>Teleostei</taxon>
        <taxon>Ostariophysi</taxon>
        <taxon>Siluriformes</taxon>
        <taxon>Bagridae</taxon>
        <taxon>Hemibagrus</taxon>
    </lineage>
</organism>
<dbReference type="GO" id="GO:0005759">
    <property type="term" value="C:mitochondrial matrix"/>
    <property type="evidence" value="ECO:0007669"/>
    <property type="project" value="TreeGrafter"/>
</dbReference>
<gene>
    <name evidence="3" type="ORF">QTP70_007303</name>
</gene>
<reference evidence="3" key="1">
    <citation type="submission" date="2023-06" db="EMBL/GenBank/DDBJ databases">
        <title>Male Hemibagrus guttatus genome.</title>
        <authorList>
            <person name="Bian C."/>
        </authorList>
    </citation>
    <scope>NUCLEOTIDE SEQUENCE</scope>
    <source>
        <strain evidence="3">Male_cb2023</strain>
        <tissue evidence="3">Muscle</tissue>
    </source>
</reference>
<accession>A0AAE0UW24</accession>
<protein>
    <recommendedName>
        <fullName evidence="2">N-acetyltransferase domain-containing protein</fullName>
    </recommendedName>
</protein>
<dbReference type="PANTHER" id="PTHR23342">
    <property type="entry name" value="N-ACETYLGLUTAMATE SYNTHASE"/>
    <property type="match status" value="1"/>
</dbReference>
<keyword evidence="1" id="KW-0808">Transferase</keyword>
<dbReference type="Proteomes" id="UP001274896">
    <property type="component" value="Unassembled WGS sequence"/>
</dbReference>
<dbReference type="InterPro" id="IPR006855">
    <property type="entry name" value="Vertebrate-like_GNAT_dom"/>
</dbReference>
<dbReference type="AlphaFoldDB" id="A0AAE0UW24"/>
<dbReference type="Gene3D" id="3.40.630.30">
    <property type="match status" value="1"/>
</dbReference>
<dbReference type="CDD" id="cd04265">
    <property type="entry name" value="DUF619-NAGS-U"/>
    <property type="match status" value="1"/>
</dbReference>
<dbReference type="GO" id="GO:0006526">
    <property type="term" value="P:L-arginine biosynthetic process"/>
    <property type="evidence" value="ECO:0007669"/>
    <property type="project" value="TreeGrafter"/>
</dbReference>
<dbReference type="InterPro" id="IPR016181">
    <property type="entry name" value="Acyl_CoA_acyltransferase"/>
</dbReference>
<evidence type="ECO:0000259" key="2">
    <source>
        <dbReference type="PROSITE" id="PS51731"/>
    </source>
</evidence>
<evidence type="ECO:0000313" key="3">
    <source>
        <dbReference type="EMBL" id="KAK3519919.1"/>
    </source>
</evidence>
<proteinExistence type="predicted"/>
<dbReference type="GO" id="GO:0004042">
    <property type="term" value="F:L-glutamate N-acetyltransferase activity"/>
    <property type="evidence" value="ECO:0007669"/>
    <property type="project" value="TreeGrafter"/>
</dbReference>
<dbReference type="PROSITE" id="PS51731">
    <property type="entry name" value="GNAT_NAGS"/>
    <property type="match status" value="1"/>
</dbReference>
<dbReference type="FunFam" id="3.40.630.30:FF:000045">
    <property type="entry name" value="N-acetylglutamate synthase, mitochondrial"/>
    <property type="match status" value="1"/>
</dbReference>
<dbReference type="Pfam" id="PF04768">
    <property type="entry name" value="NAT"/>
    <property type="match status" value="1"/>
</dbReference>
<dbReference type="EMBL" id="JAUCMX010000016">
    <property type="protein sequence ID" value="KAK3519919.1"/>
    <property type="molecule type" value="Genomic_DNA"/>
</dbReference>
<keyword evidence="4" id="KW-1185">Reference proteome</keyword>
<dbReference type="SUPFAM" id="SSF55729">
    <property type="entry name" value="Acyl-CoA N-acyltransferases (Nat)"/>
    <property type="match status" value="1"/>
</dbReference>
<evidence type="ECO:0000313" key="4">
    <source>
        <dbReference type="Proteomes" id="UP001274896"/>
    </source>
</evidence>